<evidence type="ECO:0000256" key="1">
    <source>
        <dbReference type="SAM" id="MobiDB-lite"/>
    </source>
</evidence>
<protein>
    <submittedName>
        <fullName evidence="2">Uncharacterized protein</fullName>
    </submittedName>
</protein>
<keyword evidence="3" id="KW-1185">Reference proteome</keyword>
<dbReference type="Proteomes" id="UP001500280">
    <property type="component" value="Unassembled WGS sequence"/>
</dbReference>
<evidence type="ECO:0000313" key="2">
    <source>
        <dbReference type="EMBL" id="GAA1699512.1"/>
    </source>
</evidence>
<feature type="region of interest" description="Disordered" evidence="1">
    <location>
        <begin position="1"/>
        <end position="20"/>
    </location>
</feature>
<sequence length="62" mass="6207">MAHAVAPDEAFSSRGSSGMTGMTRVCISATVIPADASTGTTAPVRTGEPAGTADIGSLRERK</sequence>
<reference evidence="2 3" key="1">
    <citation type="journal article" date="2019" name="Int. J. Syst. Evol. Microbiol.">
        <title>The Global Catalogue of Microorganisms (GCM) 10K type strain sequencing project: providing services to taxonomists for standard genome sequencing and annotation.</title>
        <authorList>
            <consortium name="The Broad Institute Genomics Platform"/>
            <consortium name="The Broad Institute Genome Sequencing Center for Infectious Disease"/>
            <person name="Wu L."/>
            <person name="Ma J."/>
        </authorList>
    </citation>
    <scope>NUCLEOTIDE SEQUENCE [LARGE SCALE GENOMIC DNA]</scope>
    <source>
        <strain evidence="2 3">JCM 14307</strain>
    </source>
</reference>
<name>A0ABN2I730_9ACTN</name>
<organism evidence="2 3">
    <name type="scientific">Kribbella yunnanensis</name>
    <dbReference type="NCBI Taxonomy" id="190194"/>
    <lineage>
        <taxon>Bacteria</taxon>
        <taxon>Bacillati</taxon>
        <taxon>Actinomycetota</taxon>
        <taxon>Actinomycetes</taxon>
        <taxon>Propionibacteriales</taxon>
        <taxon>Kribbellaceae</taxon>
        <taxon>Kribbella</taxon>
    </lineage>
</organism>
<accession>A0ABN2I730</accession>
<proteinExistence type="predicted"/>
<evidence type="ECO:0000313" key="3">
    <source>
        <dbReference type="Proteomes" id="UP001500280"/>
    </source>
</evidence>
<comment type="caution">
    <text evidence="2">The sequence shown here is derived from an EMBL/GenBank/DDBJ whole genome shotgun (WGS) entry which is preliminary data.</text>
</comment>
<dbReference type="EMBL" id="BAAANF010000017">
    <property type="protein sequence ID" value="GAA1699512.1"/>
    <property type="molecule type" value="Genomic_DNA"/>
</dbReference>
<gene>
    <name evidence="2" type="ORF">GCM10009745_52650</name>
</gene>
<feature type="region of interest" description="Disordered" evidence="1">
    <location>
        <begin position="33"/>
        <end position="62"/>
    </location>
</feature>